<dbReference type="Proteomes" id="UP000277803">
    <property type="component" value="Unassembled WGS sequence"/>
</dbReference>
<proteinExistence type="predicted"/>
<evidence type="ECO:0000313" key="2">
    <source>
        <dbReference type="EMBL" id="RJY50983.1"/>
    </source>
</evidence>
<dbReference type="InterPro" id="IPR036597">
    <property type="entry name" value="Fido-like_dom_sf"/>
</dbReference>
<accession>A0A3A6WF99</accession>
<dbReference type="NCBIfam" id="TIGR01550">
    <property type="entry name" value="DOC_P1"/>
    <property type="match status" value="1"/>
</dbReference>
<protein>
    <submittedName>
        <fullName evidence="2">Type II toxin-antitoxin system death-on-curing family toxin</fullName>
    </submittedName>
</protein>
<gene>
    <name evidence="2" type="ORF">D2965_03290</name>
</gene>
<sequence>MNTANIQFTLQDIYELHAQLESAFVLSPGVRDENLLASAVYTPFQTFMENDLYPSIYDKAAQLCYGLANNHPFTDGNKRTALHSMYVYLIINGFDITATQQDVENMIIDIAAGNMTNTELVQWLQKNTVEIDTNL</sequence>
<dbReference type="AlphaFoldDB" id="A0A3A6WF99"/>
<comment type="caution">
    <text evidence="2">The sequence shown here is derived from an EMBL/GenBank/DDBJ whole genome shotgun (WGS) entry which is preliminary data.</text>
</comment>
<dbReference type="PANTHER" id="PTHR39426">
    <property type="entry name" value="HOMOLOGY TO DEATH-ON-CURING PROTEIN OF PHAGE P1"/>
    <property type="match status" value="1"/>
</dbReference>
<dbReference type="EMBL" id="QXZZ01000016">
    <property type="protein sequence ID" value="RJY50983.1"/>
    <property type="molecule type" value="Genomic_DNA"/>
</dbReference>
<feature type="domain" description="Fido" evidence="1">
    <location>
        <begin position="8"/>
        <end position="126"/>
    </location>
</feature>
<dbReference type="Pfam" id="PF02661">
    <property type="entry name" value="Fic"/>
    <property type="match status" value="1"/>
</dbReference>
<evidence type="ECO:0000259" key="1">
    <source>
        <dbReference type="PROSITE" id="PS51459"/>
    </source>
</evidence>
<dbReference type="RefSeq" id="WP_119982273.1">
    <property type="nucleotide sequence ID" value="NZ_QXZZ01000016.1"/>
</dbReference>
<reference evidence="2 3" key="1">
    <citation type="submission" date="2018-09" db="EMBL/GenBank/DDBJ databases">
        <title>Genome sequence of Veillonella atypica isolated from periodontal Korean patients.</title>
        <authorList>
            <person name="Lee J.-H."/>
            <person name="Moon J.-H."/>
            <person name="Shin S.-Y."/>
        </authorList>
    </citation>
    <scope>NUCLEOTIDE SEQUENCE [LARGE SCALE GENOMIC DNA]</scope>
    <source>
        <strain evidence="2 3">KHUD_V1</strain>
    </source>
</reference>
<dbReference type="SUPFAM" id="SSF140931">
    <property type="entry name" value="Fic-like"/>
    <property type="match status" value="1"/>
</dbReference>
<dbReference type="InterPro" id="IPR006440">
    <property type="entry name" value="Doc"/>
</dbReference>
<dbReference type="PROSITE" id="PS51459">
    <property type="entry name" value="FIDO"/>
    <property type="match status" value="1"/>
</dbReference>
<name>A0A3A6WF99_9FIRM</name>
<dbReference type="PIRSF" id="PIRSF018297">
    <property type="entry name" value="Doc"/>
    <property type="match status" value="1"/>
</dbReference>
<organism evidence="2 3">
    <name type="scientific">Veillonella atypica</name>
    <dbReference type="NCBI Taxonomy" id="39777"/>
    <lineage>
        <taxon>Bacteria</taxon>
        <taxon>Bacillati</taxon>
        <taxon>Bacillota</taxon>
        <taxon>Negativicutes</taxon>
        <taxon>Veillonellales</taxon>
        <taxon>Veillonellaceae</taxon>
        <taxon>Veillonella</taxon>
    </lineage>
</organism>
<dbReference type="InterPro" id="IPR053737">
    <property type="entry name" value="Type_II_TA_Toxin"/>
</dbReference>
<dbReference type="Gene3D" id="1.20.120.1870">
    <property type="entry name" value="Fic/DOC protein, Fido domain"/>
    <property type="match status" value="1"/>
</dbReference>
<dbReference type="PANTHER" id="PTHR39426:SF1">
    <property type="entry name" value="HOMOLOGY TO DEATH-ON-CURING PROTEIN OF PHAGE P1"/>
    <property type="match status" value="1"/>
</dbReference>
<dbReference type="GO" id="GO:0016301">
    <property type="term" value="F:kinase activity"/>
    <property type="evidence" value="ECO:0007669"/>
    <property type="project" value="InterPro"/>
</dbReference>
<dbReference type="InterPro" id="IPR003812">
    <property type="entry name" value="Fido"/>
</dbReference>
<evidence type="ECO:0000313" key="3">
    <source>
        <dbReference type="Proteomes" id="UP000277803"/>
    </source>
</evidence>